<protein>
    <submittedName>
        <fullName evidence="1">Uncharacterized protein</fullName>
    </submittedName>
</protein>
<evidence type="ECO:0000313" key="1">
    <source>
        <dbReference type="EMBL" id="AST92133.1"/>
    </source>
</evidence>
<name>A0A223KS41_9BACI</name>
<organism evidence="1 2">
    <name type="scientific">Sutcliffiella cohnii</name>
    <dbReference type="NCBI Taxonomy" id="33932"/>
    <lineage>
        <taxon>Bacteria</taxon>
        <taxon>Bacillati</taxon>
        <taxon>Bacillota</taxon>
        <taxon>Bacilli</taxon>
        <taxon>Bacillales</taxon>
        <taxon>Bacillaceae</taxon>
        <taxon>Sutcliffiella</taxon>
    </lineage>
</organism>
<dbReference type="Proteomes" id="UP000215224">
    <property type="component" value="Chromosome"/>
</dbReference>
<dbReference type="AlphaFoldDB" id="A0A223KS41"/>
<keyword evidence="2" id="KW-1185">Reference proteome</keyword>
<gene>
    <name evidence="1" type="ORF">BC6307_12995</name>
</gene>
<dbReference type="KEGG" id="bcoh:BC6307_12995"/>
<dbReference type="EMBL" id="CP018866">
    <property type="protein sequence ID" value="AST92133.1"/>
    <property type="molecule type" value="Genomic_DNA"/>
</dbReference>
<proteinExistence type="predicted"/>
<evidence type="ECO:0000313" key="2">
    <source>
        <dbReference type="Proteomes" id="UP000215224"/>
    </source>
</evidence>
<accession>A0A223KS41</accession>
<reference evidence="1 2" key="1">
    <citation type="submission" date="2016-12" db="EMBL/GenBank/DDBJ databases">
        <title>The whole genome sequencing and assembly of Bacillus cohnii DSM 6307T strain.</title>
        <authorList>
            <person name="Lee Y.-J."/>
            <person name="Yi H."/>
            <person name="Bahn Y.-S."/>
            <person name="Kim J.F."/>
            <person name="Lee D.-W."/>
        </authorList>
    </citation>
    <scope>NUCLEOTIDE SEQUENCE [LARGE SCALE GENOMIC DNA]</scope>
    <source>
        <strain evidence="1 2">DSM 6307</strain>
    </source>
</reference>
<sequence>MQAKFAPWCMKIGTCILNCYIVFSSQGQEPRVERSGRCETPAGVEGRLRPHRALARGRLSSLPAESEHLKRSETDKFNTALLFSW</sequence>